<dbReference type="RefSeq" id="WP_089732891.1">
    <property type="nucleotide sequence ID" value="NZ_FNIA01000008.1"/>
</dbReference>
<gene>
    <name evidence="2" type="ORF">SAMN05192554_10844</name>
</gene>
<feature type="domain" description="DUF7513" evidence="1">
    <location>
        <begin position="1"/>
        <end position="83"/>
    </location>
</feature>
<evidence type="ECO:0000313" key="3">
    <source>
        <dbReference type="Proteomes" id="UP000199370"/>
    </source>
</evidence>
<keyword evidence="3" id="KW-1185">Reference proteome</keyword>
<dbReference type="Pfam" id="PF24353">
    <property type="entry name" value="DUF7513"/>
    <property type="match status" value="1"/>
</dbReference>
<sequence>MSYLSSVLAGVGFRTRTPAFDPGEEVTAFVSGVQDGAAVIRIGDSRLSLPGVEDPDVLVDERVRVRVEEFDETSHSGSGVLVEVVDGRGL</sequence>
<dbReference type="STRING" id="996166.SAMN05192554_10844"/>
<name>A0A1G9WFD3_9EURY</name>
<accession>A0A1G9WFD3</accession>
<dbReference type="EMBL" id="FNIA01000008">
    <property type="protein sequence ID" value="SDM83264.1"/>
    <property type="molecule type" value="Genomic_DNA"/>
</dbReference>
<organism evidence="2 3">
    <name type="scientific">Haloarchaeobius iranensis</name>
    <dbReference type="NCBI Taxonomy" id="996166"/>
    <lineage>
        <taxon>Archaea</taxon>
        <taxon>Methanobacteriati</taxon>
        <taxon>Methanobacteriota</taxon>
        <taxon>Stenosarchaea group</taxon>
        <taxon>Halobacteria</taxon>
        <taxon>Halobacteriales</taxon>
        <taxon>Halorubellaceae</taxon>
        <taxon>Haloarchaeobius</taxon>
    </lineage>
</organism>
<evidence type="ECO:0000313" key="2">
    <source>
        <dbReference type="EMBL" id="SDM83264.1"/>
    </source>
</evidence>
<protein>
    <recommendedName>
        <fullName evidence="1">DUF7513 domain-containing protein</fullName>
    </recommendedName>
</protein>
<reference evidence="2 3" key="1">
    <citation type="submission" date="2016-10" db="EMBL/GenBank/DDBJ databases">
        <authorList>
            <person name="de Groot N.N."/>
        </authorList>
    </citation>
    <scope>NUCLEOTIDE SEQUENCE [LARGE SCALE GENOMIC DNA]</scope>
    <source>
        <strain evidence="3">EB21,IBRC-M 10013,KCTC 4048</strain>
    </source>
</reference>
<dbReference type="InterPro" id="IPR055935">
    <property type="entry name" value="DUF7513"/>
</dbReference>
<dbReference type="OrthoDB" id="198699at2157"/>
<dbReference type="Proteomes" id="UP000199370">
    <property type="component" value="Unassembled WGS sequence"/>
</dbReference>
<proteinExistence type="predicted"/>
<dbReference type="AlphaFoldDB" id="A0A1G9WFD3"/>
<evidence type="ECO:0000259" key="1">
    <source>
        <dbReference type="Pfam" id="PF24353"/>
    </source>
</evidence>